<organism evidence="1 2">
    <name type="scientific">Stylosanthes scabra</name>
    <dbReference type="NCBI Taxonomy" id="79078"/>
    <lineage>
        <taxon>Eukaryota</taxon>
        <taxon>Viridiplantae</taxon>
        <taxon>Streptophyta</taxon>
        <taxon>Embryophyta</taxon>
        <taxon>Tracheophyta</taxon>
        <taxon>Spermatophyta</taxon>
        <taxon>Magnoliopsida</taxon>
        <taxon>eudicotyledons</taxon>
        <taxon>Gunneridae</taxon>
        <taxon>Pentapetalae</taxon>
        <taxon>rosids</taxon>
        <taxon>fabids</taxon>
        <taxon>Fabales</taxon>
        <taxon>Fabaceae</taxon>
        <taxon>Papilionoideae</taxon>
        <taxon>50 kb inversion clade</taxon>
        <taxon>dalbergioids sensu lato</taxon>
        <taxon>Dalbergieae</taxon>
        <taxon>Pterocarpus clade</taxon>
        <taxon>Stylosanthes</taxon>
    </lineage>
</organism>
<protein>
    <submittedName>
        <fullName evidence="1">Uncharacterized protein</fullName>
    </submittedName>
</protein>
<keyword evidence="2" id="KW-1185">Reference proteome</keyword>
<evidence type="ECO:0000313" key="2">
    <source>
        <dbReference type="Proteomes" id="UP001341840"/>
    </source>
</evidence>
<name>A0ABU6QNQ4_9FABA</name>
<dbReference type="Proteomes" id="UP001341840">
    <property type="component" value="Unassembled WGS sequence"/>
</dbReference>
<proteinExistence type="predicted"/>
<comment type="caution">
    <text evidence="1">The sequence shown here is derived from an EMBL/GenBank/DDBJ whole genome shotgun (WGS) entry which is preliminary data.</text>
</comment>
<dbReference type="EMBL" id="JASCZI010000775">
    <property type="protein sequence ID" value="MED6113339.1"/>
    <property type="molecule type" value="Genomic_DNA"/>
</dbReference>
<gene>
    <name evidence="1" type="ORF">PIB30_069844</name>
</gene>
<evidence type="ECO:0000313" key="1">
    <source>
        <dbReference type="EMBL" id="MED6113339.1"/>
    </source>
</evidence>
<accession>A0ABU6QNQ4</accession>
<sequence length="122" mass="13600">MEGKHSGDAWRMMEDSVWGYPCATRESFRVVVIGPVVTDAVDNIQHLLMGGNGCCTLRNKEELAERSGNEMRWTTLTLVDPAQFHPNSRSKVLMDEEPAQSMNGILIGYVCPLQIMDSSHFG</sequence>
<reference evidence="1 2" key="1">
    <citation type="journal article" date="2023" name="Plants (Basel)">
        <title>Bridging the Gap: Combining Genomics and Transcriptomics Approaches to Understand Stylosanthes scabra, an Orphan Legume from the Brazilian Caatinga.</title>
        <authorList>
            <person name="Ferreira-Neto J.R.C."/>
            <person name="da Silva M.D."/>
            <person name="Binneck E."/>
            <person name="de Melo N.F."/>
            <person name="da Silva R.H."/>
            <person name="de Melo A.L.T.M."/>
            <person name="Pandolfi V."/>
            <person name="Bustamante F.O."/>
            <person name="Brasileiro-Vidal A.C."/>
            <person name="Benko-Iseppon A.M."/>
        </authorList>
    </citation>
    <scope>NUCLEOTIDE SEQUENCE [LARGE SCALE GENOMIC DNA]</scope>
    <source>
        <tissue evidence="1">Leaves</tissue>
    </source>
</reference>